<dbReference type="AlphaFoldDB" id="A0A6L6LVG4"/>
<accession>A0A6L6LVG4</accession>
<gene>
    <name evidence="1" type="ORF">GMD59_07650</name>
</gene>
<sequence length="87" mass="9664">MAGLQMIFCSEFPDSVTNQLLYQLSYTSVEIGLPASYPLYAPKRRIMALKYNINSSGLCQAPFLPDGENFYGSAVRAFPLAFFAARL</sequence>
<dbReference type="RefSeq" id="WP_155202494.1">
    <property type="nucleotide sequence ID" value="NZ_CAUDWH010000212.1"/>
</dbReference>
<organism evidence="1 2">
    <name type="scientific">Ruthenibacterium lactatiformans</name>
    <dbReference type="NCBI Taxonomy" id="1550024"/>
    <lineage>
        <taxon>Bacteria</taxon>
        <taxon>Bacillati</taxon>
        <taxon>Bacillota</taxon>
        <taxon>Clostridia</taxon>
        <taxon>Eubacteriales</taxon>
        <taxon>Oscillospiraceae</taxon>
        <taxon>Ruthenibacterium</taxon>
    </lineage>
</organism>
<name>A0A6L6LVG4_9FIRM</name>
<reference evidence="1 2" key="1">
    <citation type="journal article" date="2019" name="Nat. Med.">
        <title>A library of human gut bacterial isolates paired with longitudinal multiomics data enables mechanistic microbiome research.</title>
        <authorList>
            <person name="Poyet M."/>
            <person name="Groussin M."/>
            <person name="Gibbons S.M."/>
            <person name="Avila-Pacheco J."/>
            <person name="Jiang X."/>
            <person name="Kearney S.M."/>
            <person name="Perrotta A.R."/>
            <person name="Berdy B."/>
            <person name="Zhao S."/>
            <person name="Lieberman T.D."/>
            <person name="Swanson P.K."/>
            <person name="Smith M."/>
            <person name="Roesemann S."/>
            <person name="Alexander J.E."/>
            <person name="Rich S.A."/>
            <person name="Livny J."/>
            <person name="Vlamakis H."/>
            <person name="Clish C."/>
            <person name="Bullock K."/>
            <person name="Deik A."/>
            <person name="Scott J."/>
            <person name="Pierce K.A."/>
            <person name="Xavier R.J."/>
            <person name="Alm E.J."/>
        </authorList>
    </citation>
    <scope>NUCLEOTIDE SEQUENCE [LARGE SCALE GENOMIC DNA]</scope>
    <source>
        <strain evidence="1 2">BIOML-A4</strain>
    </source>
</reference>
<protein>
    <submittedName>
        <fullName evidence="1">Uncharacterized protein</fullName>
    </submittedName>
</protein>
<dbReference type="EMBL" id="WMZU01000010">
    <property type="protein sequence ID" value="MTS27161.1"/>
    <property type="molecule type" value="Genomic_DNA"/>
</dbReference>
<comment type="caution">
    <text evidence="1">The sequence shown here is derived from an EMBL/GenBank/DDBJ whole genome shotgun (WGS) entry which is preliminary data.</text>
</comment>
<evidence type="ECO:0000313" key="2">
    <source>
        <dbReference type="Proteomes" id="UP000472755"/>
    </source>
</evidence>
<proteinExistence type="predicted"/>
<evidence type="ECO:0000313" key="1">
    <source>
        <dbReference type="EMBL" id="MTS27161.1"/>
    </source>
</evidence>
<dbReference type="Proteomes" id="UP000472755">
    <property type="component" value="Unassembled WGS sequence"/>
</dbReference>